<organism evidence="1 2">
    <name type="scientific">Klebsiella phage vB_KpnP_SU503</name>
    <dbReference type="NCBI Taxonomy" id="1610834"/>
    <lineage>
        <taxon>Viruses</taxon>
        <taxon>Duplodnaviria</taxon>
        <taxon>Heunggongvirae</taxon>
        <taxon>Uroviricota</taxon>
        <taxon>Caudoviricetes</taxon>
        <taxon>Autographivirales</taxon>
        <taxon>Autoscriptoviridae</taxon>
        <taxon>Slopekvirinae</taxon>
        <taxon>Drulisvirus</taxon>
        <taxon>Drulisvirus SU503</taxon>
    </lineage>
</organism>
<dbReference type="GeneID" id="26626923"/>
<dbReference type="EMBL" id="KP708985">
    <property type="protein sequence ID" value="AJQ21065.1"/>
    <property type="molecule type" value="Genomic_DNA"/>
</dbReference>
<evidence type="ECO:0000313" key="2">
    <source>
        <dbReference type="Proteomes" id="UP000032400"/>
    </source>
</evidence>
<sequence length="100" mass="11235">MAGAAKRGRLSELHRMFTEALIEEIKQSKEDEVPLPAADKSVIAKFLKDNDITADADSEEMQDLRDEFDDELSARREARKQEILNKISGSDSEDLLEGIV</sequence>
<dbReference type="KEGG" id="vg:26626923"/>
<gene>
    <name evidence="1" type="ORF">SU503_46</name>
</gene>
<dbReference type="Proteomes" id="UP000032400">
    <property type="component" value="Segment"/>
</dbReference>
<name>A0A0C5PSM6_9CAUD</name>
<dbReference type="InterPro" id="IPR024345">
    <property type="entry name" value="DNA_matur_Phage_T7-like"/>
</dbReference>
<dbReference type="OrthoDB" id="18357at10239"/>
<keyword evidence="2" id="KW-1185">Reference proteome</keyword>
<evidence type="ECO:0000313" key="1">
    <source>
        <dbReference type="EMBL" id="AJQ21065.1"/>
    </source>
</evidence>
<accession>A0A0C5PSM6</accession>
<reference evidence="1 2" key="1">
    <citation type="submission" date="2015-01" db="EMBL/GenBank/DDBJ databases">
        <title>A suggested new bacteriophage genus, Kp34likevirus, within the Autographivirinae subfamily of Podoviridae.</title>
        <authorList>
            <person name="Eriksson H."/>
            <person name="Maciejewska B."/>
            <person name="Latka A."/>
            <person name="Majkowska-Skrobek G."/>
            <person name="Hellstrand M."/>
            <person name="Melefors O."/>
            <person name="Wang J.-T."/>
            <person name="Kropinski A.M."/>
            <person name="Drulis-Kawa Z."/>
            <person name="Nilsson A.S."/>
        </authorList>
    </citation>
    <scope>NUCLEOTIDE SEQUENCE [LARGE SCALE GENOMIC DNA]</scope>
</reference>
<proteinExistence type="predicted"/>
<dbReference type="Pfam" id="PF11123">
    <property type="entry name" value="DNA_Packaging_2"/>
    <property type="match status" value="1"/>
</dbReference>
<dbReference type="RefSeq" id="YP_009199930.1">
    <property type="nucleotide sequence ID" value="NC_028816.1"/>
</dbReference>
<protein>
    <submittedName>
        <fullName evidence="1">Putative DNA maturase A</fullName>
    </submittedName>
</protein>